<evidence type="ECO:0000256" key="19">
    <source>
        <dbReference type="HAMAP-Rule" id="MF_00719"/>
    </source>
</evidence>
<dbReference type="Proteomes" id="UP000653472">
    <property type="component" value="Unassembled WGS sequence"/>
</dbReference>
<dbReference type="AlphaFoldDB" id="A0A969W5L1"/>
<keyword evidence="8 19" id="KW-0169">Cobalamin biosynthesis</keyword>
<comment type="subcellular location">
    <subcellularLocation>
        <location evidence="2 19">Cell membrane</location>
        <topology evidence="2 19">Multi-pass membrane protein</topology>
    </subcellularLocation>
</comment>
<dbReference type="EC" id="2.7.8.26" evidence="5 19"/>
<gene>
    <name evidence="19" type="primary">cobS</name>
    <name evidence="20" type="ORF">G7Y82_01655</name>
</gene>
<comment type="catalytic activity">
    <reaction evidence="17 19">
        <text>alpha-ribazole + adenosylcob(III)inamide-GDP = adenosylcob(III)alamin + GMP + H(+)</text>
        <dbReference type="Rhea" id="RHEA:16049"/>
        <dbReference type="ChEBI" id="CHEBI:10329"/>
        <dbReference type="ChEBI" id="CHEBI:15378"/>
        <dbReference type="ChEBI" id="CHEBI:18408"/>
        <dbReference type="ChEBI" id="CHEBI:58115"/>
        <dbReference type="ChEBI" id="CHEBI:60487"/>
        <dbReference type="EC" id="2.7.8.26"/>
    </reaction>
</comment>
<dbReference type="Pfam" id="PF02654">
    <property type="entry name" value="CobS"/>
    <property type="match status" value="1"/>
</dbReference>
<evidence type="ECO:0000256" key="1">
    <source>
        <dbReference type="ARBA" id="ARBA00001946"/>
    </source>
</evidence>
<dbReference type="GO" id="GO:0008818">
    <property type="term" value="F:cobalamin 5'-phosphate synthase activity"/>
    <property type="evidence" value="ECO:0007669"/>
    <property type="project" value="UniProtKB-UniRule"/>
</dbReference>
<keyword evidence="12 19" id="KW-1133">Transmembrane helix</keyword>
<comment type="caution">
    <text evidence="20">The sequence shown here is derived from an EMBL/GenBank/DDBJ whole genome shotgun (WGS) entry which is preliminary data.</text>
</comment>
<comment type="function">
    <text evidence="14 19">Joins adenosylcobinamide-GDP and alpha-ribazole to generate adenosylcobalamin (Ado-cobalamin). Also synthesizes adenosylcobalamin 5'-phosphate from adenosylcobinamide-GDP and alpha-ribazole 5'-phosphate.</text>
</comment>
<keyword evidence="13 19" id="KW-0472">Membrane</keyword>
<organism evidence="20 21">
    <name type="scientific">Solimonas marina</name>
    <dbReference type="NCBI Taxonomy" id="2714601"/>
    <lineage>
        <taxon>Bacteria</taxon>
        <taxon>Pseudomonadati</taxon>
        <taxon>Pseudomonadota</taxon>
        <taxon>Gammaproteobacteria</taxon>
        <taxon>Nevskiales</taxon>
        <taxon>Nevskiaceae</taxon>
        <taxon>Solimonas</taxon>
    </lineage>
</organism>
<keyword evidence="10 19" id="KW-0812">Transmembrane</keyword>
<comment type="caution">
    <text evidence="19">Lacks conserved residue(s) required for the propagation of feature annotation.</text>
</comment>
<evidence type="ECO:0000256" key="3">
    <source>
        <dbReference type="ARBA" id="ARBA00004663"/>
    </source>
</evidence>
<dbReference type="HAMAP" id="MF_00719">
    <property type="entry name" value="CobS"/>
    <property type="match status" value="1"/>
</dbReference>
<evidence type="ECO:0000256" key="7">
    <source>
        <dbReference type="ARBA" id="ARBA00022475"/>
    </source>
</evidence>
<accession>A0A969W5L1</accession>
<evidence type="ECO:0000313" key="20">
    <source>
        <dbReference type="EMBL" id="NKF21002.1"/>
    </source>
</evidence>
<dbReference type="GO" id="GO:0051073">
    <property type="term" value="F:adenosylcobinamide-GDP ribazoletransferase activity"/>
    <property type="evidence" value="ECO:0007669"/>
    <property type="project" value="UniProtKB-UniRule"/>
</dbReference>
<dbReference type="EMBL" id="JAAVXB010000001">
    <property type="protein sequence ID" value="NKF21002.1"/>
    <property type="molecule type" value="Genomic_DNA"/>
</dbReference>
<evidence type="ECO:0000256" key="2">
    <source>
        <dbReference type="ARBA" id="ARBA00004651"/>
    </source>
</evidence>
<evidence type="ECO:0000256" key="18">
    <source>
        <dbReference type="ARBA" id="ARBA00049504"/>
    </source>
</evidence>
<dbReference type="NCBIfam" id="NF001278">
    <property type="entry name" value="PRK00235.1-5"/>
    <property type="match status" value="1"/>
</dbReference>
<evidence type="ECO:0000256" key="12">
    <source>
        <dbReference type="ARBA" id="ARBA00022989"/>
    </source>
</evidence>
<evidence type="ECO:0000256" key="6">
    <source>
        <dbReference type="ARBA" id="ARBA00015850"/>
    </source>
</evidence>
<evidence type="ECO:0000256" key="8">
    <source>
        <dbReference type="ARBA" id="ARBA00022573"/>
    </source>
</evidence>
<comment type="pathway">
    <text evidence="3 19">Cofactor biosynthesis; adenosylcobalamin biosynthesis; adenosylcobalamin from cob(II)yrinate a,c-diamide: step 7/7.</text>
</comment>
<feature type="transmembrane region" description="Helical" evidence="19">
    <location>
        <begin position="28"/>
        <end position="49"/>
    </location>
</feature>
<feature type="transmembrane region" description="Helical" evidence="19">
    <location>
        <begin position="174"/>
        <end position="204"/>
    </location>
</feature>
<evidence type="ECO:0000256" key="15">
    <source>
        <dbReference type="ARBA" id="ARBA00032605"/>
    </source>
</evidence>
<comment type="similarity">
    <text evidence="4 19">Belongs to the CobS family.</text>
</comment>
<dbReference type="RefSeq" id="WP_168146562.1">
    <property type="nucleotide sequence ID" value="NZ_JAAVXB010000001.1"/>
</dbReference>
<feature type="transmembrane region" description="Helical" evidence="19">
    <location>
        <begin position="108"/>
        <end position="126"/>
    </location>
</feature>
<comment type="catalytic activity">
    <reaction evidence="18 19">
        <text>alpha-ribazole 5'-phosphate + adenosylcob(III)inamide-GDP = adenosylcob(III)alamin 5'-phosphate + GMP + H(+)</text>
        <dbReference type="Rhea" id="RHEA:23560"/>
        <dbReference type="ChEBI" id="CHEBI:15378"/>
        <dbReference type="ChEBI" id="CHEBI:57918"/>
        <dbReference type="ChEBI" id="CHEBI:58115"/>
        <dbReference type="ChEBI" id="CHEBI:60487"/>
        <dbReference type="ChEBI" id="CHEBI:60493"/>
        <dbReference type="EC" id="2.7.8.26"/>
    </reaction>
</comment>
<evidence type="ECO:0000256" key="9">
    <source>
        <dbReference type="ARBA" id="ARBA00022679"/>
    </source>
</evidence>
<comment type="cofactor">
    <cofactor evidence="1 19">
        <name>Mg(2+)</name>
        <dbReference type="ChEBI" id="CHEBI:18420"/>
    </cofactor>
</comment>
<dbReference type="NCBIfam" id="TIGR00317">
    <property type="entry name" value="cobS"/>
    <property type="match status" value="1"/>
</dbReference>
<evidence type="ECO:0000256" key="11">
    <source>
        <dbReference type="ARBA" id="ARBA00022842"/>
    </source>
</evidence>
<dbReference type="InterPro" id="IPR003805">
    <property type="entry name" value="CobS"/>
</dbReference>
<evidence type="ECO:0000256" key="16">
    <source>
        <dbReference type="ARBA" id="ARBA00032853"/>
    </source>
</evidence>
<reference evidence="20" key="1">
    <citation type="submission" date="2020-03" db="EMBL/GenBank/DDBJ databases">
        <title>Solimonas marina sp. nov., isolated from deep seawater of the Pacific Ocean.</title>
        <authorList>
            <person name="Liu X."/>
            <person name="Lai Q."/>
            <person name="Sun F."/>
            <person name="Gai Y."/>
            <person name="Li G."/>
            <person name="Shao Z."/>
        </authorList>
    </citation>
    <scope>NUCLEOTIDE SEQUENCE</scope>
    <source>
        <strain evidence="20">C16B3</strain>
    </source>
</reference>
<dbReference type="GO" id="GO:0005886">
    <property type="term" value="C:plasma membrane"/>
    <property type="evidence" value="ECO:0007669"/>
    <property type="project" value="UniProtKB-SubCell"/>
</dbReference>
<keyword evidence="9 19" id="KW-0808">Transferase</keyword>
<sequence>MMPAWPLLVALQFLTVLPLRLPPPSATALARSLCWYPLVGALLGAVLWALSMMLGDAPAPLRAALLLAAWALMTGFLHLDGLADCADAWIGGRGDRERTLAIMKDPRAGPAAIVTLLLVVLLKFAALQAVAPAAALVAVPMLARASAPVLFATTRYVRPGGLGSAMASAQCSSAFLVAGLSVALACAIGAAAAAVAAILVLVLVRTAAQSRLGGFTGDVAGAAIEIIEAAALLALTV</sequence>
<dbReference type="PANTHER" id="PTHR34148">
    <property type="entry name" value="ADENOSYLCOBINAMIDE-GDP RIBAZOLETRANSFERASE"/>
    <property type="match status" value="1"/>
</dbReference>
<keyword evidence="7 19" id="KW-1003">Cell membrane</keyword>
<evidence type="ECO:0000256" key="5">
    <source>
        <dbReference type="ARBA" id="ARBA00013200"/>
    </source>
</evidence>
<keyword evidence="21" id="KW-1185">Reference proteome</keyword>
<keyword evidence="11 19" id="KW-0460">Magnesium</keyword>
<dbReference type="PANTHER" id="PTHR34148:SF1">
    <property type="entry name" value="ADENOSYLCOBINAMIDE-GDP RIBAZOLETRANSFERASE"/>
    <property type="match status" value="1"/>
</dbReference>
<protein>
    <recommendedName>
        <fullName evidence="6 19">Adenosylcobinamide-GDP ribazoletransferase</fullName>
        <ecNumber evidence="5 19">2.7.8.26</ecNumber>
    </recommendedName>
    <alternativeName>
        <fullName evidence="16 19">Cobalamin synthase</fullName>
    </alternativeName>
    <alternativeName>
        <fullName evidence="15 19">Cobalamin-5'-phosphate synthase</fullName>
    </alternativeName>
</protein>
<evidence type="ECO:0000256" key="14">
    <source>
        <dbReference type="ARBA" id="ARBA00025228"/>
    </source>
</evidence>
<evidence type="ECO:0000256" key="10">
    <source>
        <dbReference type="ARBA" id="ARBA00022692"/>
    </source>
</evidence>
<name>A0A969W5L1_9GAMM</name>
<dbReference type="GO" id="GO:0009236">
    <property type="term" value="P:cobalamin biosynthetic process"/>
    <property type="evidence" value="ECO:0007669"/>
    <property type="project" value="UniProtKB-UniRule"/>
</dbReference>
<proteinExistence type="inferred from homology"/>
<evidence type="ECO:0000313" key="21">
    <source>
        <dbReference type="Proteomes" id="UP000653472"/>
    </source>
</evidence>
<evidence type="ECO:0000256" key="4">
    <source>
        <dbReference type="ARBA" id="ARBA00010561"/>
    </source>
</evidence>
<evidence type="ECO:0000256" key="17">
    <source>
        <dbReference type="ARBA" id="ARBA00048623"/>
    </source>
</evidence>
<evidence type="ECO:0000256" key="13">
    <source>
        <dbReference type="ARBA" id="ARBA00023136"/>
    </source>
</evidence>